<evidence type="ECO:0000313" key="3">
    <source>
        <dbReference type="Proteomes" id="UP000250235"/>
    </source>
</evidence>
<reference evidence="2 3" key="1">
    <citation type="journal article" date="2015" name="Proc. Natl. Acad. Sci. U.S.A.">
        <title>The resurrection genome of Boea hygrometrica: A blueprint for survival of dehydration.</title>
        <authorList>
            <person name="Xiao L."/>
            <person name="Yang G."/>
            <person name="Zhang L."/>
            <person name="Yang X."/>
            <person name="Zhao S."/>
            <person name="Ji Z."/>
            <person name="Zhou Q."/>
            <person name="Hu M."/>
            <person name="Wang Y."/>
            <person name="Chen M."/>
            <person name="Xu Y."/>
            <person name="Jin H."/>
            <person name="Xiao X."/>
            <person name="Hu G."/>
            <person name="Bao F."/>
            <person name="Hu Y."/>
            <person name="Wan P."/>
            <person name="Li L."/>
            <person name="Deng X."/>
            <person name="Kuang T."/>
            <person name="Xiang C."/>
            <person name="Zhu J.K."/>
            <person name="Oliver M.J."/>
            <person name="He Y."/>
        </authorList>
    </citation>
    <scope>NUCLEOTIDE SEQUENCE [LARGE SCALE GENOMIC DNA]</scope>
    <source>
        <strain evidence="3">cv. XS01</strain>
    </source>
</reference>
<sequence length="103" mass="11792">MRVRYCSSPSHPGKKQQQEILKLWLGTRPHRNQNVVLPNRRNTRMAATSRSSTSQFQFLKLVRIGESFSRGVQRDLVRAKQPPDTTGIRRKSSRLNSALGFEG</sequence>
<dbReference type="EMBL" id="KQ999957">
    <property type="protein sequence ID" value="KZV40500.1"/>
    <property type="molecule type" value="Genomic_DNA"/>
</dbReference>
<accession>A0A2Z7C787</accession>
<dbReference type="AlphaFoldDB" id="A0A2Z7C787"/>
<feature type="region of interest" description="Disordered" evidence="1">
    <location>
        <begin position="78"/>
        <end position="103"/>
    </location>
</feature>
<keyword evidence="3" id="KW-1185">Reference proteome</keyword>
<gene>
    <name evidence="2" type="ORF">F511_39923</name>
</gene>
<name>A0A2Z7C787_9LAMI</name>
<evidence type="ECO:0000313" key="2">
    <source>
        <dbReference type="EMBL" id="KZV40500.1"/>
    </source>
</evidence>
<proteinExistence type="predicted"/>
<dbReference type="Proteomes" id="UP000250235">
    <property type="component" value="Unassembled WGS sequence"/>
</dbReference>
<organism evidence="2 3">
    <name type="scientific">Dorcoceras hygrometricum</name>
    <dbReference type="NCBI Taxonomy" id="472368"/>
    <lineage>
        <taxon>Eukaryota</taxon>
        <taxon>Viridiplantae</taxon>
        <taxon>Streptophyta</taxon>
        <taxon>Embryophyta</taxon>
        <taxon>Tracheophyta</taxon>
        <taxon>Spermatophyta</taxon>
        <taxon>Magnoliopsida</taxon>
        <taxon>eudicotyledons</taxon>
        <taxon>Gunneridae</taxon>
        <taxon>Pentapetalae</taxon>
        <taxon>asterids</taxon>
        <taxon>lamiids</taxon>
        <taxon>Lamiales</taxon>
        <taxon>Gesneriaceae</taxon>
        <taxon>Didymocarpoideae</taxon>
        <taxon>Trichosporeae</taxon>
        <taxon>Loxocarpinae</taxon>
        <taxon>Dorcoceras</taxon>
    </lineage>
</organism>
<protein>
    <submittedName>
        <fullName evidence="2">Uncharacterized protein</fullName>
    </submittedName>
</protein>
<evidence type="ECO:0000256" key="1">
    <source>
        <dbReference type="SAM" id="MobiDB-lite"/>
    </source>
</evidence>